<proteinExistence type="predicted"/>
<sequence length="102" mass="11553">MKKGSKLWLTVPCTSSKSLRTDSRKGIEEILKSGLATIQEEPEMFLENELEAEEGEGRRRKRTEKVNKGRRVKVHAMNLGDIYVHFMVGFSSKRGLGGLTRC</sequence>
<dbReference type="Proteomes" id="UP001234297">
    <property type="component" value="Chromosome 9"/>
</dbReference>
<dbReference type="EMBL" id="CM056817">
    <property type="protein sequence ID" value="KAJ8619283.1"/>
    <property type="molecule type" value="Genomic_DNA"/>
</dbReference>
<evidence type="ECO:0000313" key="2">
    <source>
        <dbReference type="Proteomes" id="UP001234297"/>
    </source>
</evidence>
<name>A0ACC2KDV1_PERAE</name>
<accession>A0ACC2KDV1</accession>
<gene>
    <name evidence="1" type="ORF">MRB53_027812</name>
</gene>
<organism evidence="1 2">
    <name type="scientific">Persea americana</name>
    <name type="common">Avocado</name>
    <dbReference type="NCBI Taxonomy" id="3435"/>
    <lineage>
        <taxon>Eukaryota</taxon>
        <taxon>Viridiplantae</taxon>
        <taxon>Streptophyta</taxon>
        <taxon>Embryophyta</taxon>
        <taxon>Tracheophyta</taxon>
        <taxon>Spermatophyta</taxon>
        <taxon>Magnoliopsida</taxon>
        <taxon>Magnoliidae</taxon>
        <taxon>Laurales</taxon>
        <taxon>Lauraceae</taxon>
        <taxon>Persea</taxon>
    </lineage>
</organism>
<comment type="caution">
    <text evidence="1">The sequence shown here is derived from an EMBL/GenBank/DDBJ whole genome shotgun (WGS) entry which is preliminary data.</text>
</comment>
<keyword evidence="2" id="KW-1185">Reference proteome</keyword>
<evidence type="ECO:0000313" key="1">
    <source>
        <dbReference type="EMBL" id="KAJ8619283.1"/>
    </source>
</evidence>
<reference evidence="1 2" key="1">
    <citation type="journal article" date="2022" name="Hortic Res">
        <title>A haplotype resolved chromosomal level avocado genome allows analysis of novel avocado genes.</title>
        <authorList>
            <person name="Nath O."/>
            <person name="Fletcher S.J."/>
            <person name="Hayward A."/>
            <person name="Shaw L.M."/>
            <person name="Masouleh A.K."/>
            <person name="Furtado A."/>
            <person name="Henry R.J."/>
            <person name="Mitter N."/>
        </authorList>
    </citation>
    <scope>NUCLEOTIDE SEQUENCE [LARGE SCALE GENOMIC DNA]</scope>
    <source>
        <strain evidence="2">cv. Hass</strain>
    </source>
</reference>
<protein>
    <submittedName>
        <fullName evidence="1">Uncharacterized protein</fullName>
    </submittedName>
</protein>